<organism evidence="1 2">
    <name type="scientific">Heterorhabditis bacteriophora</name>
    <name type="common">Entomopathogenic nematode worm</name>
    <dbReference type="NCBI Taxonomy" id="37862"/>
    <lineage>
        <taxon>Eukaryota</taxon>
        <taxon>Metazoa</taxon>
        <taxon>Ecdysozoa</taxon>
        <taxon>Nematoda</taxon>
        <taxon>Chromadorea</taxon>
        <taxon>Rhabditida</taxon>
        <taxon>Rhabditina</taxon>
        <taxon>Rhabditomorpha</taxon>
        <taxon>Strongyloidea</taxon>
        <taxon>Heterorhabditidae</taxon>
        <taxon>Heterorhabditis</taxon>
    </lineage>
</organism>
<evidence type="ECO:0000313" key="2">
    <source>
        <dbReference type="WBParaSite" id="Hba_16362"/>
    </source>
</evidence>
<name>A0A1I7XFS0_HETBA</name>
<proteinExistence type="predicted"/>
<sequence>MTSITPHAECAHKSHFQNILNAPRKRRSSSFFSTLSKRIDNRCERSAQEMQRSFQLNLEQCDGEKYEQAVRDSSENTLKAYSAEVFRCNSLVDPNCQNEIQTDSSNINWTVAYLTKRFIINISEDSDDDDWLNTQQNDFQITNRS</sequence>
<evidence type="ECO:0000313" key="1">
    <source>
        <dbReference type="Proteomes" id="UP000095283"/>
    </source>
</evidence>
<dbReference type="WBParaSite" id="Hba_16362">
    <property type="protein sequence ID" value="Hba_16362"/>
    <property type="gene ID" value="Hba_16362"/>
</dbReference>
<reference evidence="2" key="1">
    <citation type="submission" date="2016-11" db="UniProtKB">
        <authorList>
            <consortium name="WormBaseParasite"/>
        </authorList>
    </citation>
    <scope>IDENTIFICATION</scope>
</reference>
<protein>
    <submittedName>
        <fullName evidence="2">Uncharacterized protein</fullName>
    </submittedName>
</protein>
<dbReference type="AlphaFoldDB" id="A0A1I7XFS0"/>
<keyword evidence="1" id="KW-1185">Reference proteome</keyword>
<accession>A0A1I7XFS0</accession>
<dbReference type="Proteomes" id="UP000095283">
    <property type="component" value="Unplaced"/>
</dbReference>